<evidence type="ECO:0000313" key="2">
    <source>
        <dbReference type="EMBL" id="MFC4409453.1"/>
    </source>
</evidence>
<name>A0ABV8X249_9LACT</name>
<evidence type="ECO:0000256" key="1">
    <source>
        <dbReference type="SAM" id="MobiDB-lite"/>
    </source>
</evidence>
<proteinExistence type="predicted"/>
<dbReference type="EMBL" id="JBHSEC010000003">
    <property type="protein sequence ID" value="MFC4409453.1"/>
    <property type="molecule type" value="Genomic_DNA"/>
</dbReference>
<protein>
    <submittedName>
        <fullName evidence="2">Uncharacterized protein</fullName>
    </submittedName>
</protein>
<sequence>MTQNLNPNESNNEKKTDPSTWTAYGDPLKEASSSGKDEYNNSTSPMIEKAREDGNYVKKE</sequence>
<evidence type="ECO:0000313" key="3">
    <source>
        <dbReference type="Proteomes" id="UP001595817"/>
    </source>
</evidence>
<gene>
    <name evidence="2" type="ORF">ACFOZY_03265</name>
</gene>
<accession>A0ABV8X249</accession>
<dbReference type="Proteomes" id="UP001595817">
    <property type="component" value="Unassembled WGS sequence"/>
</dbReference>
<dbReference type="RefSeq" id="WP_378152233.1">
    <property type="nucleotide sequence ID" value="NZ_JBHSEC010000003.1"/>
</dbReference>
<feature type="region of interest" description="Disordered" evidence="1">
    <location>
        <begin position="1"/>
        <end position="60"/>
    </location>
</feature>
<organism evidence="2 3">
    <name type="scientific">Chungangia koreensis</name>
    <dbReference type="NCBI Taxonomy" id="752657"/>
    <lineage>
        <taxon>Bacteria</taxon>
        <taxon>Bacillati</taxon>
        <taxon>Bacillota</taxon>
        <taxon>Bacilli</taxon>
        <taxon>Lactobacillales</taxon>
        <taxon>Chungangia</taxon>
    </lineage>
</organism>
<keyword evidence="3" id="KW-1185">Reference proteome</keyword>
<comment type="caution">
    <text evidence="2">The sequence shown here is derived from an EMBL/GenBank/DDBJ whole genome shotgun (WGS) entry which is preliminary data.</text>
</comment>
<feature type="compositionally biased region" description="Basic and acidic residues" evidence="1">
    <location>
        <begin position="48"/>
        <end position="60"/>
    </location>
</feature>
<reference evidence="3" key="1">
    <citation type="journal article" date="2019" name="Int. J. Syst. Evol. Microbiol.">
        <title>The Global Catalogue of Microorganisms (GCM) 10K type strain sequencing project: providing services to taxonomists for standard genome sequencing and annotation.</title>
        <authorList>
            <consortium name="The Broad Institute Genomics Platform"/>
            <consortium name="The Broad Institute Genome Sequencing Center for Infectious Disease"/>
            <person name="Wu L."/>
            <person name="Ma J."/>
        </authorList>
    </citation>
    <scope>NUCLEOTIDE SEQUENCE [LARGE SCALE GENOMIC DNA]</scope>
    <source>
        <strain evidence="3">CCUG 59778</strain>
    </source>
</reference>
<feature type="compositionally biased region" description="Polar residues" evidence="1">
    <location>
        <begin position="1"/>
        <end position="10"/>
    </location>
</feature>